<feature type="region of interest" description="Disordered" evidence="1">
    <location>
        <begin position="166"/>
        <end position="194"/>
    </location>
</feature>
<feature type="compositionally biased region" description="Basic residues" evidence="1">
    <location>
        <begin position="306"/>
        <end position="315"/>
    </location>
</feature>
<feature type="compositionally biased region" description="Polar residues" evidence="1">
    <location>
        <begin position="245"/>
        <end position="255"/>
    </location>
</feature>
<dbReference type="AlphaFoldDB" id="A0A074XQH0"/>
<dbReference type="Proteomes" id="UP000027730">
    <property type="component" value="Unassembled WGS sequence"/>
</dbReference>
<dbReference type="GeneID" id="25413036"/>
<evidence type="ECO:0000256" key="1">
    <source>
        <dbReference type="SAM" id="MobiDB-lite"/>
    </source>
</evidence>
<feature type="compositionally biased region" description="Basic and acidic residues" evidence="1">
    <location>
        <begin position="436"/>
        <end position="449"/>
    </location>
</feature>
<dbReference type="EMBL" id="KL584703">
    <property type="protein sequence ID" value="KEQ76846.1"/>
    <property type="molecule type" value="Genomic_DNA"/>
</dbReference>
<dbReference type="HOGENOM" id="CLU_017089_0_0_1"/>
<feature type="region of interest" description="Disordered" evidence="1">
    <location>
        <begin position="515"/>
        <end position="536"/>
    </location>
</feature>
<reference evidence="2 3" key="1">
    <citation type="journal article" date="2014" name="BMC Genomics">
        <title>Genome sequencing of four Aureobasidium pullulans varieties: biotechnological potential, stress tolerance, and description of new species.</title>
        <authorList>
            <person name="Gostin Ar C."/>
            <person name="Ohm R.A."/>
            <person name="Kogej T."/>
            <person name="Sonjak S."/>
            <person name="Turk M."/>
            <person name="Zajc J."/>
            <person name="Zalar P."/>
            <person name="Grube M."/>
            <person name="Sun H."/>
            <person name="Han J."/>
            <person name="Sharma A."/>
            <person name="Chiniquy J."/>
            <person name="Ngan C.Y."/>
            <person name="Lipzen A."/>
            <person name="Barry K."/>
            <person name="Grigoriev I.V."/>
            <person name="Gunde-Cimerman N."/>
        </authorList>
    </citation>
    <scope>NUCLEOTIDE SEQUENCE [LARGE SCALE GENOMIC DNA]</scope>
    <source>
        <strain evidence="2 3">CBS 147.97</strain>
    </source>
</reference>
<sequence length="630" mass="70094">MCYHRYTLHPCGHSSRSIGKCSVDTLAHQVPFCCNYHIVKDRVPSPCGGNYCKEDKDTAHWAENGQDLLTACDDDLAMFKNRLVDLYPKLEAFDKYRKAFGALQPIDMDRARMMHEDYVELRETYAKLRSRRQLILDGIKKAKAKQQAVLAENMHRVQQYVNAQRLRSAQPASPQRIARVHQASTTGSMKRTSSGMFRTGDAFATPSQPANGQVLRSVQPYSPQSMARFNQTSLKGLIKRTSSGIWETGDTSETPSRPAVNPVSPVKLKRKRSSLSGTPAYSPPTLASPFSVTDRKTSVDLIPSPPKKRRGRPSKVKVEETTSQPRTTIHIINDDSLMADDQGLVLERRTSKRSKKEPPAQALASAGVRRSGRAKQRVSYAESPSSSPERPDLREPDVEPTNINQPTRSTRFTRTTDSKKASQEDELYATDDEDRHDDGEWQGDDGKEDNMDDVMPTPMDNARPKTDRIAASPPINAPTFQRQATMDDCNTVNQGPHHYEELALPDVYGRQEVSGNKSSYMGTTTTQFTNPGDTYSMPSTPTNNMATGSMSRLLGQSNPMADGVVFNSKEYQGPELGPREMSPLTRSDWMNGLTRPAMALSLDDIQDPNTYNFDVNAMSKAVADFDAQQG</sequence>
<proteinExistence type="predicted"/>
<evidence type="ECO:0000313" key="2">
    <source>
        <dbReference type="EMBL" id="KEQ76846.1"/>
    </source>
</evidence>
<dbReference type="RefSeq" id="XP_013431048.1">
    <property type="nucleotide sequence ID" value="XM_013575594.1"/>
</dbReference>
<feature type="compositionally biased region" description="Polar residues" evidence="1">
    <location>
        <begin position="182"/>
        <end position="194"/>
    </location>
</feature>
<evidence type="ECO:0000313" key="3">
    <source>
        <dbReference type="Proteomes" id="UP000027730"/>
    </source>
</evidence>
<feature type="region of interest" description="Disordered" evidence="1">
    <location>
        <begin position="348"/>
        <end position="456"/>
    </location>
</feature>
<name>A0A074XQH0_9PEZI</name>
<feature type="compositionally biased region" description="Basic and acidic residues" evidence="1">
    <location>
        <begin position="414"/>
        <end position="423"/>
    </location>
</feature>
<feature type="region of interest" description="Disordered" evidence="1">
    <location>
        <begin position="245"/>
        <end position="328"/>
    </location>
</feature>
<keyword evidence="3" id="KW-1185">Reference proteome</keyword>
<organism evidence="2 3">
    <name type="scientific">Aureobasidium namibiae CBS 147.97</name>
    <dbReference type="NCBI Taxonomy" id="1043004"/>
    <lineage>
        <taxon>Eukaryota</taxon>
        <taxon>Fungi</taxon>
        <taxon>Dikarya</taxon>
        <taxon>Ascomycota</taxon>
        <taxon>Pezizomycotina</taxon>
        <taxon>Dothideomycetes</taxon>
        <taxon>Dothideomycetidae</taxon>
        <taxon>Dothideales</taxon>
        <taxon>Saccotheciaceae</taxon>
        <taxon>Aureobasidium</taxon>
    </lineage>
</organism>
<protein>
    <submittedName>
        <fullName evidence="2">Uncharacterized protein</fullName>
    </submittedName>
</protein>
<dbReference type="OrthoDB" id="3876773at2759"/>
<accession>A0A074XQH0</accession>
<feature type="compositionally biased region" description="Acidic residues" evidence="1">
    <location>
        <begin position="424"/>
        <end position="435"/>
    </location>
</feature>
<gene>
    <name evidence="2" type="ORF">M436DRAFT_60655</name>
</gene>